<evidence type="ECO:0000259" key="5">
    <source>
        <dbReference type="Pfam" id="PF02836"/>
    </source>
</evidence>
<dbReference type="Pfam" id="PF02837">
    <property type="entry name" value="Glyco_hydro_2_N"/>
    <property type="match status" value="1"/>
</dbReference>
<dbReference type="InterPro" id="IPR008979">
    <property type="entry name" value="Galactose-bd-like_sf"/>
</dbReference>
<dbReference type="SUPFAM" id="SSF49785">
    <property type="entry name" value="Galactose-binding domain-like"/>
    <property type="match status" value="1"/>
</dbReference>
<reference evidence="7 8" key="1">
    <citation type="submission" date="2020-03" db="EMBL/GenBank/DDBJ databases">
        <title>Soil Listeria distribution.</title>
        <authorList>
            <person name="Liao J."/>
            <person name="Wiedmann M."/>
        </authorList>
    </citation>
    <scope>NUCLEOTIDE SEQUENCE [LARGE SCALE GENOMIC DNA]</scope>
    <source>
        <strain evidence="7 8">FSL L7-1614</strain>
    </source>
</reference>
<evidence type="ECO:0000259" key="6">
    <source>
        <dbReference type="Pfam" id="PF02837"/>
    </source>
</evidence>
<dbReference type="SUPFAM" id="SSF49303">
    <property type="entry name" value="beta-Galactosidase/glucuronidase domain"/>
    <property type="match status" value="1"/>
</dbReference>
<dbReference type="PANTHER" id="PTHR42732:SF3">
    <property type="entry name" value="HYDROLASE"/>
    <property type="match status" value="1"/>
</dbReference>
<gene>
    <name evidence="7" type="ORF">HB850_13990</name>
</gene>
<proteinExistence type="inferred from homology"/>
<dbReference type="PANTHER" id="PTHR42732">
    <property type="entry name" value="BETA-GALACTOSIDASE"/>
    <property type="match status" value="1"/>
</dbReference>
<dbReference type="InterPro" id="IPR017853">
    <property type="entry name" value="GH"/>
</dbReference>
<dbReference type="InterPro" id="IPR006103">
    <property type="entry name" value="Glyco_hydro_2_cat"/>
</dbReference>
<dbReference type="Pfam" id="PF00703">
    <property type="entry name" value="Glyco_hydro_2"/>
    <property type="match status" value="1"/>
</dbReference>
<protein>
    <submittedName>
        <fullName evidence="7">Glycoside hydrolase family 2</fullName>
    </submittedName>
</protein>
<dbReference type="SUPFAM" id="SSF51445">
    <property type="entry name" value="(Trans)glycosidases"/>
    <property type="match status" value="1"/>
</dbReference>
<dbReference type="GO" id="GO:0005975">
    <property type="term" value="P:carbohydrate metabolic process"/>
    <property type="evidence" value="ECO:0007669"/>
    <property type="project" value="InterPro"/>
</dbReference>
<dbReference type="InterPro" id="IPR036156">
    <property type="entry name" value="Beta-gal/glucu_dom_sf"/>
</dbReference>
<dbReference type="Pfam" id="PF02836">
    <property type="entry name" value="Glyco_hydro_2_C"/>
    <property type="match status" value="1"/>
</dbReference>
<dbReference type="InterPro" id="IPR051913">
    <property type="entry name" value="GH2_Domain-Containing"/>
</dbReference>
<comment type="caution">
    <text evidence="7">The sequence shown here is derived from an EMBL/GenBank/DDBJ whole genome shotgun (WGS) entry which is preliminary data.</text>
</comment>
<keyword evidence="3" id="KW-0326">Glycosidase</keyword>
<dbReference type="GO" id="GO:0004553">
    <property type="term" value="F:hydrolase activity, hydrolyzing O-glycosyl compounds"/>
    <property type="evidence" value="ECO:0007669"/>
    <property type="project" value="InterPro"/>
</dbReference>
<feature type="domain" description="Glycoside hydrolase family 2 immunoglobulin-like beta-sandwich" evidence="4">
    <location>
        <begin position="175"/>
        <end position="278"/>
    </location>
</feature>
<evidence type="ECO:0000256" key="3">
    <source>
        <dbReference type="ARBA" id="ARBA00023295"/>
    </source>
</evidence>
<dbReference type="Gene3D" id="2.60.120.260">
    <property type="entry name" value="Galactose-binding domain-like"/>
    <property type="match status" value="1"/>
</dbReference>
<dbReference type="AlphaFoldDB" id="A0A841Z156"/>
<evidence type="ECO:0000256" key="1">
    <source>
        <dbReference type="ARBA" id="ARBA00007401"/>
    </source>
</evidence>
<evidence type="ECO:0000313" key="7">
    <source>
        <dbReference type="EMBL" id="MBC1458872.1"/>
    </source>
</evidence>
<comment type="similarity">
    <text evidence="1">Belongs to the glycosyl hydrolase 2 family.</text>
</comment>
<name>A0A841Z156_9LIST</name>
<accession>A0A841Z156</accession>
<sequence length="578" mass="66203">MTKLHPRPQFVRKDWELLDGKWAFAFDDADVGLAQDWCAHVPSERVIEVPFTYETKASGIHDESHHAVVWYEREVEIATLEKEVLLHFEGSDYVTTVWVNGKVVGAHQGCYTAFVFNITDYVTAGKNRVTVRVQDSMDTAQPRGKQRWIKDNFGCWYVQTTGIWKSVWLEYVSPVHIDYVKMTPDFDARKIDLEVEANAWHEGVTARATIRFDGELIEEVSAILKDGVANLSASVLAKGDPWSMKVWNTETPNLYDITFTLMEGNTVVDRVESYFGMRKIAIEGEKILLNNEELYQRLILDQGYWQDSDLTPPSVAALELDIDKIIEMGYNGVRKHQKVEDNRFLYLCDKKGLLVWSEVGSTYSFSDKAVANFTAEWLEIVKQNYNHPSIITWVPFNESWGIEDIHGNKKQQQFTEGIYYLTKSFDAMRPVVTNDGWDHTISDIITLHDYEENGETFTERYADQEKLLANAFQHNGFRHPFASGYENIGKPVIISEFGGIAFQSESGWGYGNQVQDETAFLARFESITSAIQGLDYISGFCYTQVSDVQQEINGLLTIDRQDKVDLAAIRDINQRRKK</sequence>
<dbReference type="InterPro" id="IPR006104">
    <property type="entry name" value="Glyco_hydro_2_N"/>
</dbReference>
<feature type="domain" description="Glycoside hydrolase family 2 catalytic" evidence="5">
    <location>
        <begin position="281"/>
        <end position="571"/>
    </location>
</feature>
<dbReference type="InterPro" id="IPR006102">
    <property type="entry name" value="Ig-like_GH2"/>
</dbReference>
<evidence type="ECO:0000259" key="4">
    <source>
        <dbReference type="Pfam" id="PF00703"/>
    </source>
</evidence>
<evidence type="ECO:0000256" key="2">
    <source>
        <dbReference type="ARBA" id="ARBA00022801"/>
    </source>
</evidence>
<dbReference type="Gene3D" id="3.20.20.80">
    <property type="entry name" value="Glycosidases"/>
    <property type="match status" value="1"/>
</dbReference>
<feature type="domain" description="Glycosyl hydrolases family 2 sugar binding" evidence="6">
    <location>
        <begin position="17"/>
        <end position="169"/>
    </location>
</feature>
<dbReference type="InterPro" id="IPR013783">
    <property type="entry name" value="Ig-like_fold"/>
</dbReference>
<dbReference type="Proteomes" id="UP000569903">
    <property type="component" value="Unassembled WGS sequence"/>
</dbReference>
<organism evidence="7 8">
    <name type="scientific">Listeria newyorkensis</name>
    <dbReference type="NCBI Taxonomy" id="1497681"/>
    <lineage>
        <taxon>Bacteria</taxon>
        <taxon>Bacillati</taxon>
        <taxon>Bacillota</taxon>
        <taxon>Bacilli</taxon>
        <taxon>Bacillales</taxon>
        <taxon>Listeriaceae</taxon>
        <taxon>Listeria</taxon>
    </lineage>
</organism>
<evidence type="ECO:0000313" key="8">
    <source>
        <dbReference type="Proteomes" id="UP000569903"/>
    </source>
</evidence>
<dbReference type="RefSeq" id="WP_185390065.1">
    <property type="nucleotide sequence ID" value="NZ_JAARQN010000016.1"/>
</dbReference>
<dbReference type="Gene3D" id="2.60.40.10">
    <property type="entry name" value="Immunoglobulins"/>
    <property type="match status" value="1"/>
</dbReference>
<keyword evidence="2 7" id="KW-0378">Hydrolase</keyword>
<dbReference type="EMBL" id="JAARQN010000016">
    <property type="protein sequence ID" value="MBC1458872.1"/>
    <property type="molecule type" value="Genomic_DNA"/>
</dbReference>